<dbReference type="InterPro" id="IPR003837">
    <property type="entry name" value="GatC"/>
</dbReference>
<accession>A0A381W311</accession>
<dbReference type="EMBL" id="UINC01010546">
    <property type="protein sequence ID" value="SVA46872.1"/>
    <property type="molecule type" value="Genomic_DNA"/>
</dbReference>
<organism evidence="1">
    <name type="scientific">marine metagenome</name>
    <dbReference type="NCBI Taxonomy" id="408172"/>
    <lineage>
        <taxon>unclassified sequences</taxon>
        <taxon>metagenomes</taxon>
        <taxon>ecological metagenomes</taxon>
    </lineage>
</organism>
<gene>
    <name evidence="1" type="ORF">METZ01_LOCUS99726</name>
</gene>
<feature type="non-terminal residue" evidence="1">
    <location>
        <position position="1"/>
    </location>
</feature>
<protein>
    <recommendedName>
        <fullName evidence="2">Glutamyl-tRNA(Gln) amidotransferase subunit C</fullName>
    </recommendedName>
</protein>
<dbReference type="Pfam" id="PF02686">
    <property type="entry name" value="GatC"/>
    <property type="match status" value="1"/>
</dbReference>
<dbReference type="PANTHER" id="PTHR15004:SF0">
    <property type="entry name" value="GLUTAMYL-TRNA(GLN) AMIDOTRANSFERASE SUBUNIT C, MITOCHONDRIAL"/>
    <property type="match status" value="1"/>
</dbReference>
<name>A0A381W311_9ZZZZ</name>
<proteinExistence type="inferred from homology"/>
<evidence type="ECO:0000313" key="1">
    <source>
        <dbReference type="EMBL" id="SVA46872.1"/>
    </source>
</evidence>
<dbReference type="GO" id="GO:0006450">
    <property type="term" value="P:regulation of translational fidelity"/>
    <property type="evidence" value="ECO:0007669"/>
    <property type="project" value="InterPro"/>
</dbReference>
<evidence type="ECO:0008006" key="2">
    <source>
        <dbReference type="Google" id="ProtNLM"/>
    </source>
</evidence>
<reference evidence="1" key="1">
    <citation type="submission" date="2018-05" db="EMBL/GenBank/DDBJ databases">
        <authorList>
            <person name="Lanie J.A."/>
            <person name="Ng W.-L."/>
            <person name="Kazmierczak K.M."/>
            <person name="Andrzejewski T.M."/>
            <person name="Davidsen T.M."/>
            <person name="Wayne K.J."/>
            <person name="Tettelin H."/>
            <person name="Glass J.I."/>
            <person name="Rusch D."/>
            <person name="Podicherti R."/>
            <person name="Tsui H.-C.T."/>
            <person name="Winkler M.E."/>
        </authorList>
    </citation>
    <scope>NUCLEOTIDE SEQUENCE</scope>
</reference>
<dbReference type="SUPFAM" id="SSF141000">
    <property type="entry name" value="Glu-tRNAGln amidotransferase C subunit"/>
    <property type="match status" value="1"/>
</dbReference>
<sequence length="95" mass="10698">VSLTREDVQKLCVLARLEITPDEMADVLAKLSDIVGLVSQLEAEDTTDVVPMAHPLDQTQKLRSDQITETDEHQLYQKNAPLVEKDLYLVPKVIE</sequence>
<dbReference type="Gene3D" id="1.10.20.60">
    <property type="entry name" value="Glu-tRNAGln amidotransferase C subunit, N-terminal domain"/>
    <property type="match status" value="1"/>
</dbReference>
<dbReference type="PANTHER" id="PTHR15004">
    <property type="entry name" value="GLUTAMYL-TRNA(GLN) AMIDOTRANSFERASE SUBUNIT C, MITOCHONDRIAL"/>
    <property type="match status" value="1"/>
</dbReference>
<dbReference type="InterPro" id="IPR036113">
    <property type="entry name" value="Asp/Glu-ADT_sf_sub_c"/>
</dbReference>
<dbReference type="HAMAP" id="MF_00122">
    <property type="entry name" value="GatC"/>
    <property type="match status" value="1"/>
</dbReference>
<dbReference type="GO" id="GO:0070681">
    <property type="term" value="P:glutaminyl-tRNAGln biosynthesis via transamidation"/>
    <property type="evidence" value="ECO:0007669"/>
    <property type="project" value="TreeGrafter"/>
</dbReference>
<dbReference type="NCBIfam" id="TIGR00135">
    <property type="entry name" value="gatC"/>
    <property type="match status" value="1"/>
</dbReference>
<dbReference type="AlphaFoldDB" id="A0A381W311"/>